<dbReference type="Proteomes" id="UP000619479">
    <property type="component" value="Unassembled WGS sequence"/>
</dbReference>
<gene>
    <name evidence="1" type="ORF">Acy02nite_92060</name>
</gene>
<dbReference type="EMBL" id="BOMH01000130">
    <property type="protein sequence ID" value="GID71325.1"/>
    <property type="molecule type" value="Genomic_DNA"/>
</dbReference>
<dbReference type="AlphaFoldDB" id="A0A919ISB9"/>
<organism evidence="1 2">
    <name type="scientific">Actinoplanes cyaneus</name>
    <dbReference type="NCBI Taxonomy" id="52696"/>
    <lineage>
        <taxon>Bacteria</taxon>
        <taxon>Bacillati</taxon>
        <taxon>Actinomycetota</taxon>
        <taxon>Actinomycetes</taxon>
        <taxon>Micromonosporales</taxon>
        <taxon>Micromonosporaceae</taxon>
        <taxon>Actinoplanes</taxon>
    </lineage>
</organism>
<sequence>MQCVEDFDFEAMNSTDLLSRLSSSRRLRVRLIRNSERGTLLQASGLLWLSSHVLTMTATVRDAVCPALEGHGALVPLQSDDGDFWMFIPDVWDALNEAGSCLTRFSSGRVIYVSRYDFHPDRLVGRAVFRIPQLPKGPLFCTPPVVEALSGESGVTFKQVWQPPALNEQIPKT</sequence>
<evidence type="ECO:0000313" key="2">
    <source>
        <dbReference type="Proteomes" id="UP000619479"/>
    </source>
</evidence>
<protein>
    <submittedName>
        <fullName evidence="1">Uncharacterized protein</fullName>
    </submittedName>
</protein>
<name>A0A919ISB9_9ACTN</name>
<accession>A0A919ISB9</accession>
<proteinExistence type="predicted"/>
<evidence type="ECO:0000313" key="1">
    <source>
        <dbReference type="EMBL" id="GID71325.1"/>
    </source>
</evidence>
<comment type="caution">
    <text evidence="1">The sequence shown here is derived from an EMBL/GenBank/DDBJ whole genome shotgun (WGS) entry which is preliminary data.</text>
</comment>
<reference evidence="1" key="1">
    <citation type="submission" date="2021-01" db="EMBL/GenBank/DDBJ databases">
        <title>Whole genome shotgun sequence of Actinoplanes cyaneus NBRC 14990.</title>
        <authorList>
            <person name="Komaki H."/>
            <person name="Tamura T."/>
        </authorList>
    </citation>
    <scope>NUCLEOTIDE SEQUENCE</scope>
    <source>
        <strain evidence="1">NBRC 14990</strain>
    </source>
</reference>
<keyword evidence="2" id="KW-1185">Reference proteome</keyword>